<dbReference type="GO" id="GO:0003697">
    <property type="term" value="F:single-stranded DNA binding"/>
    <property type="evidence" value="ECO:0007669"/>
    <property type="project" value="UniProtKB-UniRule"/>
</dbReference>
<comment type="caution">
    <text evidence="4">The sequence shown here is derived from an EMBL/GenBank/DDBJ whole genome shotgun (WGS) entry which is preliminary data.</text>
</comment>
<dbReference type="InterPro" id="IPR000424">
    <property type="entry name" value="Primosome_PriB/ssb"/>
</dbReference>
<reference evidence="4 5" key="1">
    <citation type="submission" date="2019-02" db="EMBL/GenBank/DDBJ databases">
        <title>Arundinibacter roseus gen. nov., sp. nov., a new member of the family Cytophagaceae.</title>
        <authorList>
            <person name="Szuroczki S."/>
            <person name="Khayer B."/>
            <person name="Sproer C."/>
            <person name="Toumi M."/>
            <person name="Szabo A."/>
            <person name="Felfoldi T."/>
            <person name="Schumann P."/>
            <person name="Toth E."/>
        </authorList>
    </citation>
    <scope>NUCLEOTIDE SEQUENCE [LARGE SCALE GENOMIC DNA]</scope>
    <source>
        <strain evidence="4 5">DMA-k-7a</strain>
    </source>
</reference>
<comment type="caution">
    <text evidence="2">Lacks conserved residue(s) required for the propagation of feature annotation.</text>
</comment>
<evidence type="ECO:0000256" key="2">
    <source>
        <dbReference type="HAMAP-Rule" id="MF_00984"/>
    </source>
</evidence>
<organism evidence="4 5">
    <name type="scientific">Arundinibacter roseus</name>
    <dbReference type="NCBI Taxonomy" id="2070510"/>
    <lineage>
        <taxon>Bacteria</taxon>
        <taxon>Pseudomonadati</taxon>
        <taxon>Bacteroidota</taxon>
        <taxon>Cytophagia</taxon>
        <taxon>Cytophagales</taxon>
        <taxon>Spirosomataceae</taxon>
        <taxon>Arundinibacter</taxon>
    </lineage>
</organism>
<keyword evidence="1 2" id="KW-0238">DNA-binding</keyword>
<dbReference type="SUPFAM" id="SSF50249">
    <property type="entry name" value="Nucleic acid-binding proteins"/>
    <property type="match status" value="1"/>
</dbReference>
<dbReference type="Gene3D" id="2.40.50.140">
    <property type="entry name" value="Nucleic acid-binding proteins"/>
    <property type="match status" value="1"/>
</dbReference>
<evidence type="ECO:0000313" key="5">
    <source>
        <dbReference type="Proteomes" id="UP000295706"/>
    </source>
</evidence>
<dbReference type="NCBIfam" id="TIGR00621">
    <property type="entry name" value="ssb"/>
    <property type="match status" value="1"/>
</dbReference>
<dbReference type="RefSeq" id="WP_132117626.1">
    <property type="nucleotide sequence ID" value="NZ_SMJU01000006.1"/>
</dbReference>
<accession>A0A4R4KBM6</accession>
<dbReference type="PANTHER" id="PTHR10302:SF0">
    <property type="entry name" value="SINGLE-STRANDED DNA-BINDING PROTEIN, MITOCHONDRIAL"/>
    <property type="match status" value="1"/>
</dbReference>
<gene>
    <name evidence="4" type="primary">ssb</name>
    <name evidence="4" type="ORF">EZE20_11380</name>
</gene>
<dbReference type="CDD" id="cd04496">
    <property type="entry name" value="SSB_OBF"/>
    <property type="match status" value="1"/>
</dbReference>
<evidence type="ECO:0000313" key="4">
    <source>
        <dbReference type="EMBL" id="TDB65294.1"/>
    </source>
</evidence>
<name>A0A4R4KBM6_9BACT</name>
<proteinExistence type="inferred from homology"/>
<dbReference type="PIRSF" id="PIRSF002070">
    <property type="entry name" value="SSB"/>
    <property type="match status" value="1"/>
</dbReference>
<dbReference type="EMBL" id="SMJU01000006">
    <property type="protein sequence ID" value="TDB65294.1"/>
    <property type="molecule type" value="Genomic_DNA"/>
</dbReference>
<keyword evidence="5" id="KW-1185">Reference proteome</keyword>
<evidence type="ECO:0000256" key="3">
    <source>
        <dbReference type="PIRNR" id="PIRNR002070"/>
    </source>
</evidence>
<dbReference type="GO" id="GO:0009295">
    <property type="term" value="C:nucleoid"/>
    <property type="evidence" value="ECO:0007669"/>
    <property type="project" value="TreeGrafter"/>
</dbReference>
<comment type="subunit">
    <text evidence="2">Homotetramer.</text>
</comment>
<dbReference type="PANTHER" id="PTHR10302">
    <property type="entry name" value="SINGLE-STRANDED DNA-BINDING PROTEIN"/>
    <property type="match status" value="1"/>
</dbReference>
<dbReference type="InterPro" id="IPR011344">
    <property type="entry name" value="ssDNA-bd"/>
</dbReference>
<protein>
    <recommendedName>
        <fullName evidence="2 3">Single-stranded DNA-binding protein</fullName>
        <shortName evidence="2">SSB</shortName>
    </recommendedName>
</protein>
<dbReference type="Proteomes" id="UP000295706">
    <property type="component" value="Unassembled WGS sequence"/>
</dbReference>
<dbReference type="HAMAP" id="MF_00984">
    <property type="entry name" value="SSB"/>
    <property type="match status" value="1"/>
</dbReference>
<dbReference type="Pfam" id="PF00436">
    <property type="entry name" value="SSB"/>
    <property type="match status" value="1"/>
</dbReference>
<dbReference type="InterPro" id="IPR012340">
    <property type="entry name" value="NA-bd_OB-fold"/>
</dbReference>
<dbReference type="OrthoDB" id="9809878at2"/>
<sequence>MRGLNKVTLIGNLGKDVEHQTLEGNITVAKFSLATSESYKDEKGQLHTSTEWHNIVLWRGLADLAIKYLAKGSTIYLEGKLKTRSYQDKMGGRRYVTEIIGESLILLDKPEQMKL</sequence>
<evidence type="ECO:0000256" key="1">
    <source>
        <dbReference type="ARBA" id="ARBA00023125"/>
    </source>
</evidence>
<dbReference type="AlphaFoldDB" id="A0A4R4KBM6"/>
<dbReference type="PROSITE" id="PS50935">
    <property type="entry name" value="SSB"/>
    <property type="match status" value="1"/>
</dbReference>
<dbReference type="GO" id="GO:0006260">
    <property type="term" value="P:DNA replication"/>
    <property type="evidence" value="ECO:0007669"/>
    <property type="project" value="InterPro"/>
</dbReference>